<dbReference type="AlphaFoldDB" id="A0A2K8Z2L8"/>
<gene>
    <name evidence="1" type="ORF">CWM47_21180</name>
</gene>
<dbReference type="RefSeq" id="WP_100990188.1">
    <property type="nucleotide sequence ID" value="NZ_CP025096.1"/>
</dbReference>
<dbReference type="KEGG" id="spir:CWM47_21180"/>
<evidence type="ECO:0000313" key="1">
    <source>
        <dbReference type="EMBL" id="AUD04122.1"/>
    </source>
</evidence>
<sequence length="125" mass="13963">MVKITSLCFLLSLLSCRQNTPTPDNTAYACGKIISKRYLAISAPVAYSKAIDSYYIITDSSIIDPMATREVSVFCNLPDSYKVPGKMIKFDGSFAQLYDTTGTAKIIKNTFKTEWANYLSIDKIY</sequence>
<dbReference type="PROSITE" id="PS51257">
    <property type="entry name" value="PROKAR_LIPOPROTEIN"/>
    <property type="match status" value="1"/>
</dbReference>
<evidence type="ECO:0000313" key="2">
    <source>
        <dbReference type="Proteomes" id="UP000232883"/>
    </source>
</evidence>
<accession>A0A2K8Z2L8</accession>
<reference evidence="1 2" key="1">
    <citation type="submission" date="2017-11" db="EMBL/GenBank/DDBJ databases">
        <title>Taxonomic description and genome sequences of Spirosoma HA7 sp. nov., isolated from pollen microhabitat of Corylus avellana.</title>
        <authorList>
            <person name="Ambika Manirajan B."/>
            <person name="Suarez C."/>
            <person name="Ratering S."/>
            <person name="Geissler-Plaum R."/>
            <person name="Cardinale M."/>
            <person name="Sylvia S."/>
        </authorList>
    </citation>
    <scope>NUCLEOTIDE SEQUENCE [LARGE SCALE GENOMIC DNA]</scope>
    <source>
        <strain evidence="1 2">HA7</strain>
    </source>
</reference>
<keyword evidence="2" id="KW-1185">Reference proteome</keyword>
<proteinExistence type="predicted"/>
<dbReference type="Proteomes" id="UP000232883">
    <property type="component" value="Chromosome"/>
</dbReference>
<organism evidence="1 2">
    <name type="scientific">Spirosoma pollinicola</name>
    <dbReference type="NCBI Taxonomy" id="2057025"/>
    <lineage>
        <taxon>Bacteria</taxon>
        <taxon>Pseudomonadati</taxon>
        <taxon>Bacteroidota</taxon>
        <taxon>Cytophagia</taxon>
        <taxon>Cytophagales</taxon>
        <taxon>Cytophagaceae</taxon>
        <taxon>Spirosoma</taxon>
    </lineage>
</organism>
<name>A0A2K8Z2L8_9BACT</name>
<protein>
    <submittedName>
        <fullName evidence="1">Uncharacterized protein</fullName>
    </submittedName>
</protein>
<dbReference type="OrthoDB" id="838623at2"/>
<dbReference type="EMBL" id="CP025096">
    <property type="protein sequence ID" value="AUD04122.1"/>
    <property type="molecule type" value="Genomic_DNA"/>
</dbReference>